<evidence type="ECO:0000256" key="13">
    <source>
        <dbReference type="ARBA" id="ARBA00023136"/>
    </source>
</evidence>
<keyword evidence="19" id="KW-1185">Reference proteome</keyword>
<dbReference type="GO" id="GO:0044695">
    <property type="term" value="C:Dsc E3 ubiquitin ligase complex"/>
    <property type="evidence" value="ECO:0007669"/>
    <property type="project" value="TreeGrafter"/>
</dbReference>
<keyword evidence="9 14" id="KW-0863">Zinc-finger</keyword>
<dbReference type="GO" id="GO:0008270">
    <property type="term" value="F:zinc ion binding"/>
    <property type="evidence" value="ECO:0007669"/>
    <property type="project" value="UniProtKB-KW"/>
</dbReference>
<dbReference type="InterPro" id="IPR013083">
    <property type="entry name" value="Znf_RING/FYVE/PHD"/>
</dbReference>
<dbReference type="CDD" id="cd23117">
    <property type="entry name" value="RING-H2_TUL1-like"/>
    <property type="match status" value="1"/>
</dbReference>
<evidence type="ECO:0000256" key="11">
    <source>
        <dbReference type="ARBA" id="ARBA00022833"/>
    </source>
</evidence>
<gene>
    <name evidence="18" type="ORF">DAKH74_001870</name>
</gene>
<dbReference type="AlphaFoldDB" id="A0AAV5RR08"/>
<organism evidence="18 19">
    <name type="scientific">Maudiozyma humilis</name>
    <name type="common">Sour dough yeast</name>
    <name type="synonym">Kazachstania humilis</name>
    <dbReference type="NCBI Taxonomy" id="51915"/>
    <lineage>
        <taxon>Eukaryota</taxon>
        <taxon>Fungi</taxon>
        <taxon>Dikarya</taxon>
        <taxon>Ascomycota</taxon>
        <taxon>Saccharomycotina</taxon>
        <taxon>Saccharomycetes</taxon>
        <taxon>Saccharomycetales</taxon>
        <taxon>Saccharomycetaceae</taxon>
        <taxon>Maudiozyma</taxon>
    </lineage>
</organism>
<keyword evidence="18" id="KW-0436">Ligase</keyword>
<dbReference type="FunFam" id="3.30.40.10:FF:000626">
    <property type="entry name" value="Transmembrane ubiquitin ligase 1"/>
    <property type="match status" value="1"/>
</dbReference>
<evidence type="ECO:0000256" key="15">
    <source>
        <dbReference type="SAM" id="Phobius"/>
    </source>
</evidence>
<evidence type="ECO:0000256" key="6">
    <source>
        <dbReference type="ARBA" id="ARBA00022692"/>
    </source>
</evidence>
<dbReference type="SMART" id="SM00184">
    <property type="entry name" value="RING"/>
    <property type="match status" value="1"/>
</dbReference>
<keyword evidence="7" id="KW-0479">Metal-binding</keyword>
<feature type="transmembrane region" description="Helical" evidence="15">
    <location>
        <begin position="463"/>
        <end position="481"/>
    </location>
</feature>
<dbReference type="InterPro" id="IPR021319">
    <property type="entry name" value="DUF2921"/>
</dbReference>
<dbReference type="GO" id="GO:0061630">
    <property type="term" value="F:ubiquitin protein ligase activity"/>
    <property type="evidence" value="ECO:0007669"/>
    <property type="project" value="UniProtKB-EC"/>
</dbReference>
<dbReference type="Proteomes" id="UP001377567">
    <property type="component" value="Unassembled WGS sequence"/>
</dbReference>
<dbReference type="SUPFAM" id="SSF57850">
    <property type="entry name" value="RING/U-box"/>
    <property type="match status" value="1"/>
</dbReference>
<keyword evidence="5" id="KW-0808">Transferase</keyword>
<feature type="chain" id="PRO_5043932787" description="RING-type E3 ubiquitin transferase" evidence="16">
    <location>
        <begin position="27"/>
        <end position="779"/>
    </location>
</feature>
<dbReference type="InterPro" id="IPR001841">
    <property type="entry name" value="Znf_RING"/>
</dbReference>
<dbReference type="Pfam" id="PF11145">
    <property type="entry name" value="DUF2921"/>
    <property type="match status" value="1"/>
</dbReference>
<comment type="catalytic activity">
    <reaction evidence="1">
        <text>S-ubiquitinyl-[E2 ubiquitin-conjugating enzyme]-L-cysteine + [acceptor protein]-L-lysine = [E2 ubiquitin-conjugating enzyme]-L-cysteine + N(6)-ubiquitinyl-[acceptor protein]-L-lysine.</text>
        <dbReference type="EC" id="2.3.2.27"/>
    </reaction>
</comment>
<evidence type="ECO:0000256" key="1">
    <source>
        <dbReference type="ARBA" id="ARBA00000900"/>
    </source>
</evidence>
<evidence type="ECO:0000256" key="2">
    <source>
        <dbReference type="ARBA" id="ARBA00004127"/>
    </source>
</evidence>
<feature type="domain" description="RING-type" evidence="17">
    <location>
        <begin position="720"/>
        <end position="773"/>
    </location>
</feature>
<evidence type="ECO:0000256" key="3">
    <source>
        <dbReference type="ARBA" id="ARBA00004906"/>
    </source>
</evidence>
<evidence type="ECO:0000256" key="4">
    <source>
        <dbReference type="ARBA" id="ARBA00012483"/>
    </source>
</evidence>
<keyword evidence="10" id="KW-0833">Ubl conjugation pathway</keyword>
<accession>A0AAV5RR08</accession>
<feature type="signal peptide" evidence="16">
    <location>
        <begin position="1"/>
        <end position="26"/>
    </location>
</feature>
<comment type="subcellular location">
    <subcellularLocation>
        <location evidence="2">Endomembrane system</location>
        <topology evidence="2">Multi-pass membrane protein</topology>
    </subcellularLocation>
</comment>
<feature type="transmembrane region" description="Helical" evidence="15">
    <location>
        <begin position="402"/>
        <end position="419"/>
    </location>
</feature>
<keyword evidence="6 15" id="KW-0812">Transmembrane</keyword>
<feature type="transmembrane region" description="Helical" evidence="15">
    <location>
        <begin position="640"/>
        <end position="658"/>
    </location>
</feature>
<dbReference type="GO" id="GO:0016874">
    <property type="term" value="F:ligase activity"/>
    <property type="evidence" value="ECO:0007669"/>
    <property type="project" value="UniProtKB-KW"/>
</dbReference>
<evidence type="ECO:0000256" key="7">
    <source>
        <dbReference type="ARBA" id="ARBA00022723"/>
    </source>
</evidence>
<evidence type="ECO:0000313" key="19">
    <source>
        <dbReference type="Proteomes" id="UP001377567"/>
    </source>
</evidence>
<dbReference type="GO" id="GO:0043161">
    <property type="term" value="P:proteasome-mediated ubiquitin-dependent protein catabolic process"/>
    <property type="evidence" value="ECO:0007669"/>
    <property type="project" value="TreeGrafter"/>
</dbReference>
<feature type="transmembrane region" description="Helical" evidence="15">
    <location>
        <begin position="536"/>
        <end position="554"/>
    </location>
</feature>
<dbReference type="Gene3D" id="3.30.40.10">
    <property type="entry name" value="Zinc/RING finger domain, C3HC4 (zinc finger)"/>
    <property type="match status" value="1"/>
</dbReference>
<evidence type="ECO:0000256" key="10">
    <source>
        <dbReference type="ARBA" id="ARBA00022786"/>
    </source>
</evidence>
<dbReference type="EMBL" id="BTGD01000001">
    <property type="protein sequence ID" value="GMM53571.1"/>
    <property type="molecule type" value="Genomic_DNA"/>
</dbReference>
<evidence type="ECO:0000256" key="16">
    <source>
        <dbReference type="SAM" id="SignalP"/>
    </source>
</evidence>
<feature type="transmembrane region" description="Helical" evidence="15">
    <location>
        <begin position="560"/>
        <end position="582"/>
    </location>
</feature>
<dbReference type="GO" id="GO:0012505">
    <property type="term" value="C:endomembrane system"/>
    <property type="evidence" value="ECO:0007669"/>
    <property type="project" value="UniProtKB-SubCell"/>
</dbReference>
<proteinExistence type="predicted"/>
<protein>
    <recommendedName>
        <fullName evidence="4">RING-type E3 ubiquitin transferase</fullName>
        <ecNumber evidence="4">2.3.2.27</ecNumber>
    </recommendedName>
</protein>
<evidence type="ECO:0000256" key="9">
    <source>
        <dbReference type="ARBA" id="ARBA00022771"/>
    </source>
</evidence>
<dbReference type="PANTHER" id="PTHR22763:SF162">
    <property type="entry name" value="TRANSMEMBRANE E3 UBIQUITIN-PROTEIN LIGASE 1"/>
    <property type="match status" value="1"/>
</dbReference>
<keyword evidence="12 15" id="KW-1133">Transmembrane helix</keyword>
<comment type="caution">
    <text evidence="18">The sequence shown here is derived from an EMBL/GenBank/DDBJ whole genome shotgun (WGS) entry which is preliminary data.</text>
</comment>
<evidence type="ECO:0000256" key="5">
    <source>
        <dbReference type="ARBA" id="ARBA00022679"/>
    </source>
</evidence>
<reference evidence="18 19" key="1">
    <citation type="journal article" date="2023" name="Elife">
        <title>Identification of key yeast species and microbe-microbe interactions impacting larval growth of Drosophila in the wild.</title>
        <authorList>
            <person name="Mure A."/>
            <person name="Sugiura Y."/>
            <person name="Maeda R."/>
            <person name="Honda K."/>
            <person name="Sakurai N."/>
            <person name="Takahashi Y."/>
            <person name="Watada M."/>
            <person name="Katoh T."/>
            <person name="Gotoh A."/>
            <person name="Gotoh Y."/>
            <person name="Taniguchi I."/>
            <person name="Nakamura K."/>
            <person name="Hayashi T."/>
            <person name="Katayama T."/>
            <person name="Uemura T."/>
            <person name="Hattori Y."/>
        </authorList>
    </citation>
    <scope>NUCLEOTIDE SEQUENCE [LARGE SCALE GENOMIC DNA]</scope>
    <source>
        <strain evidence="18 19">KH-74</strain>
    </source>
</reference>
<keyword evidence="13 15" id="KW-0472">Membrane</keyword>
<name>A0AAV5RR08_MAUHU</name>
<feature type="transmembrane region" description="Helical" evidence="15">
    <location>
        <begin position="607"/>
        <end position="628"/>
    </location>
</feature>
<sequence length="779" mass="89640">MAINGNTIFLIFVILYIIFSSPGGNGVTSQYEYNQMESMIDQLNNEYGSFQNMSYNTNFRNITGFKLSYNDVRNNPLINATYPLDSKNYDQWYNNDKYLIMPDEVRDMISDNVWNMSADANGKANLFPPIITGSLLGNIKLDTNSKYQKVRMPMANFYDPPRDFSDNFPLPGESYNDAWEDLGEVHNVTFPKGKLTIQLSHIDKVSTSLMSKTKKFYNSQEKEWKLLSVRLDFMDKDEVEKHSVDTLGVYDIKNGRILAMSESGKFHSLFAFPHYLGIGINKSKKESVFEQSKKLINEYWNTSNYIDTLTMGDIGEQYNNAVEKCEFMIFLQLDPWNQYTKDQMKMIDDELKWPLGRPANLSSLPPINVRSGLVYSPDCGVSLTTSNVKGERYELKIRSVRFHLFAGMLLIATQIYLLLRQMQHTNTPSSVNKISYYTFFMINAVDGIIMILYLIFSSVVRELYLSLIISAFMTFILAVVFETRYLVSVYASQVNEQGVGIITLLRGRNTFDDNAAERPVVIPDEASISSSLHGRLSFILIVMTFILISSTSWPRHPRTVFEYTFVFLANSYWIPQVFRNAVKGIPSRRERMRGENARGPRQNKAPLLWKFIIGTTIIRVLPIVYFFTNSSNVFRHHKDKRFVVILCLWLLFQLAVLYSQDILGSRWFLAQNTIPEGYSYYKQVSLALLKEHGDVQESEDVASEQVPEDHHTHMQTSVDCAICMSEVPVNVEELPETHNIDIHSYMVTPCDHIFHSTCLQNWMNYKLQCPVCRAPLPPS</sequence>
<evidence type="ECO:0000256" key="12">
    <source>
        <dbReference type="ARBA" id="ARBA00022989"/>
    </source>
</evidence>
<feature type="transmembrane region" description="Helical" evidence="15">
    <location>
        <begin position="439"/>
        <end position="457"/>
    </location>
</feature>
<evidence type="ECO:0000259" key="17">
    <source>
        <dbReference type="PROSITE" id="PS50089"/>
    </source>
</evidence>
<evidence type="ECO:0000256" key="14">
    <source>
        <dbReference type="PROSITE-ProRule" id="PRU00175"/>
    </source>
</evidence>
<dbReference type="PANTHER" id="PTHR22763">
    <property type="entry name" value="RING ZINC FINGER PROTEIN"/>
    <property type="match status" value="1"/>
</dbReference>
<dbReference type="EC" id="2.3.2.27" evidence="4"/>
<keyword evidence="11" id="KW-0862">Zinc</keyword>
<evidence type="ECO:0000256" key="8">
    <source>
        <dbReference type="ARBA" id="ARBA00022729"/>
    </source>
</evidence>
<dbReference type="Pfam" id="PF13639">
    <property type="entry name" value="zf-RING_2"/>
    <property type="match status" value="1"/>
</dbReference>
<dbReference type="InterPro" id="IPR050731">
    <property type="entry name" value="HRD1_E3_ubiq-ligases"/>
</dbReference>
<comment type="pathway">
    <text evidence="3">Protein modification; protein ubiquitination.</text>
</comment>
<keyword evidence="8 16" id="KW-0732">Signal</keyword>
<evidence type="ECO:0000313" key="18">
    <source>
        <dbReference type="EMBL" id="GMM53571.1"/>
    </source>
</evidence>
<dbReference type="PROSITE" id="PS50089">
    <property type="entry name" value="ZF_RING_2"/>
    <property type="match status" value="1"/>
</dbReference>